<accession>A0A3E0LYN6</accession>
<gene>
    <name evidence="1" type="ORF">DWQ56_23215</name>
</gene>
<reference evidence="1 2" key="1">
    <citation type="submission" date="2017-08" db="EMBL/GenBank/DDBJ databases">
        <title>Functional genomic and metabolic studies of the symbiotic interactions of six Microcystis-dominated communities.</title>
        <authorList>
            <person name="Li Q."/>
            <person name="Lin F."/>
        </authorList>
    </citation>
    <scope>NUCLEOTIDE SEQUENCE [LARGE SCALE GENOMIC DNA]</scope>
    <source>
        <strain evidence="1">DA14</strain>
    </source>
</reference>
<organism evidence="1 2">
    <name type="scientific">Microcystis aeruginosa DA14</name>
    <dbReference type="NCBI Taxonomy" id="1987506"/>
    <lineage>
        <taxon>Bacteria</taxon>
        <taxon>Bacillati</taxon>
        <taxon>Cyanobacteriota</taxon>
        <taxon>Cyanophyceae</taxon>
        <taxon>Oscillatoriophycideae</taxon>
        <taxon>Chroococcales</taxon>
        <taxon>Microcystaceae</taxon>
        <taxon>Microcystis</taxon>
    </lineage>
</organism>
<sequence>MTFCWVSLGQPNRFSGGRSTEAKIDIFPHENLVRDAIKVVSDNSYVQSHLIWRIMDAAATVAPNWVIDRACPPAEKILDEKKADRYEEAIKWLKKARNAFYMSGRREEWQTYRESLIK</sequence>
<proteinExistence type="predicted"/>
<name>A0A3E0LYN6_MICAE</name>
<dbReference type="AlphaFoldDB" id="A0A3E0LYN6"/>
<evidence type="ECO:0000313" key="1">
    <source>
        <dbReference type="EMBL" id="REJ52649.1"/>
    </source>
</evidence>
<dbReference type="Proteomes" id="UP000256301">
    <property type="component" value="Unassembled WGS sequence"/>
</dbReference>
<evidence type="ECO:0000313" key="2">
    <source>
        <dbReference type="Proteomes" id="UP000256301"/>
    </source>
</evidence>
<dbReference type="EMBL" id="QQWE01000010">
    <property type="protein sequence ID" value="REJ52649.1"/>
    <property type="molecule type" value="Genomic_DNA"/>
</dbReference>
<protein>
    <submittedName>
        <fullName evidence="1">Uncharacterized protein</fullName>
    </submittedName>
</protein>
<comment type="caution">
    <text evidence="1">The sequence shown here is derived from an EMBL/GenBank/DDBJ whole genome shotgun (WGS) entry which is preliminary data.</text>
</comment>